<dbReference type="GO" id="GO:0008270">
    <property type="term" value="F:zinc ion binding"/>
    <property type="evidence" value="ECO:0007669"/>
    <property type="project" value="InterPro"/>
</dbReference>
<evidence type="ECO:0000256" key="2">
    <source>
        <dbReference type="ARBA" id="ARBA00022833"/>
    </source>
</evidence>
<evidence type="ECO:0000256" key="5">
    <source>
        <dbReference type="ARBA" id="ARBA00023242"/>
    </source>
</evidence>
<sequence length="675" mass="74923">MWDPNMLQTTNWLDALWNENDNFSYIADDNAFPGPGASVGPQDAASVFGSPAHAPSVGITPASGSSEETATGEYYVDGLPGRLPRSRKRKRDSAAHSDSVTQARSPEWQTTSSAVAHGRMPILNKTHEVISQMIKASFAQPATSPSYLASDSSIPAKETLERSLHAYWKSFNLILPVSHLETERTLESPIVTLARCSLGEKYTPASSETSESLHEHVSQLLSHSGDSLVSGEGASALCHARLLNHIGCLYGRDSKLRNTAMKDHHTLRQIYDHFAANFKTLQPLTSNEGTRWETWVTQETCIRLAYGAWLLDAMKASHYCVRPQLSLEDAWLPLPCSERLWEAKSSGEWQDILALEQSPPSLNIAIQELLIEKRVPRERGEFARVLIIHGLYHRIWEVSKYFSNPLSAWAPVAQRQQRSDALLEDPVWLPAVPEFAKWQNASCDAIDVLHWQANATIGQARGLEHPTVLHLHFARVVLLTPLEQIVRVAKHKAGVQSVELSTYELDKSLVQRWAVQHPYKARLAAIHAGVLFWHVRRHSIDAFYEAPALALSALVLWAFGTYAASVNSAQPVRIPDQLPDATHRPPSDVEDEKSCSIILLDRPTDDELVQQFIRAGHKMQAHISGIGDLYSAKGPSRVLSHASRLLASLDSWNSAKIWLDILGPLSEAPLPTVNQ</sequence>
<keyword evidence="3" id="KW-0805">Transcription regulation</keyword>
<proteinExistence type="predicted"/>
<accession>A0AAN7ZNS9</accession>
<feature type="domain" description="Xylanolytic transcriptional activator regulatory" evidence="7">
    <location>
        <begin position="286"/>
        <end position="396"/>
    </location>
</feature>
<dbReference type="Pfam" id="PF04082">
    <property type="entry name" value="Fungal_trans"/>
    <property type="match status" value="1"/>
</dbReference>
<evidence type="ECO:0000313" key="9">
    <source>
        <dbReference type="Proteomes" id="UP001310594"/>
    </source>
</evidence>
<reference evidence="8" key="1">
    <citation type="submission" date="2023-08" db="EMBL/GenBank/DDBJ databases">
        <title>Black Yeasts Isolated from many extreme environments.</title>
        <authorList>
            <person name="Coleine C."/>
            <person name="Stajich J.E."/>
            <person name="Selbmann L."/>
        </authorList>
    </citation>
    <scope>NUCLEOTIDE SEQUENCE</scope>
    <source>
        <strain evidence="8">CCFEE 5810</strain>
    </source>
</reference>
<organism evidence="8 9">
    <name type="scientific">Elasticomyces elasticus</name>
    <dbReference type="NCBI Taxonomy" id="574655"/>
    <lineage>
        <taxon>Eukaryota</taxon>
        <taxon>Fungi</taxon>
        <taxon>Dikarya</taxon>
        <taxon>Ascomycota</taxon>
        <taxon>Pezizomycotina</taxon>
        <taxon>Dothideomycetes</taxon>
        <taxon>Dothideomycetidae</taxon>
        <taxon>Mycosphaerellales</taxon>
        <taxon>Teratosphaeriaceae</taxon>
        <taxon>Elasticomyces</taxon>
    </lineage>
</organism>
<evidence type="ECO:0000256" key="1">
    <source>
        <dbReference type="ARBA" id="ARBA00022723"/>
    </source>
</evidence>
<dbReference type="Proteomes" id="UP001310594">
    <property type="component" value="Unassembled WGS sequence"/>
</dbReference>
<keyword evidence="2" id="KW-0862">Zinc</keyword>
<feature type="region of interest" description="Disordered" evidence="6">
    <location>
        <begin position="58"/>
        <end position="114"/>
    </location>
</feature>
<dbReference type="PANTHER" id="PTHR47660:SF7">
    <property type="entry name" value="TRANSCRIPTION FACTOR WITH C2H2 AND ZN(2)-CYS(6) DNA BINDING DOMAIN (EUROFUNG)"/>
    <property type="match status" value="1"/>
</dbReference>
<evidence type="ECO:0000256" key="4">
    <source>
        <dbReference type="ARBA" id="ARBA00023163"/>
    </source>
</evidence>
<keyword evidence="1" id="KW-0479">Metal-binding</keyword>
<dbReference type="EMBL" id="JAVRQU010000007">
    <property type="protein sequence ID" value="KAK5700739.1"/>
    <property type="molecule type" value="Genomic_DNA"/>
</dbReference>
<dbReference type="GO" id="GO:0006351">
    <property type="term" value="P:DNA-templated transcription"/>
    <property type="evidence" value="ECO:0007669"/>
    <property type="project" value="InterPro"/>
</dbReference>
<protein>
    <recommendedName>
        <fullName evidence="7">Xylanolytic transcriptional activator regulatory domain-containing protein</fullName>
    </recommendedName>
</protein>
<evidence type="ECO:0000313" key="8">
    <source>
        <dbReference type="EMBL" id="KAK5700739.1"/>
    </source>
</evidence>
<evidence type="ECO:0000256" key="3">
    <source>
        <dbReference type="ARBA" id="ARBA00023015"/>
    </source>
</evidence>
<feature type="compositionally biased region" description="Polar residues" evidence="6">
    <location>
        <begin position="96"/>
        <end position="114"/>
    </location>
</feature>
<gene>
    <name evidence="8" type="ORF">LTR97_005256</name>
</gene>
<keyword evidence="5" id="KW-0539">Nucleus</keyword>
<evidence type="ECO:0000256" key="6">
    <source>
        <dbReference type="SAM" id="MobiDB-lite"/>
    </source>
</evidence>
<dbReference type="AlphaFoldDB" id="A0AAN7ZNS9"/>
<dbReference type="InterPro" id="IPR007219">
    <property type="entry name" value="XnlR_reg_dom"/>
</dbReference>
<dbReference type="PANTHER" id="PTHR47660">
    <property type="entry name" value="TRANSCRIPTION FACTOR WITH C2H2 AND ZN(2)-CYS(6) DNA BINDING DOMAIN (EUROFUNG)-RELATED-RELATED"/>
    <property type="match status" value="1"/>
</dbReference>
<keyword evidence="4" id="KW-0804">Transcription</keyword>
<name>A0AAN7ZNS9_9PEZI</name>
<comment type="caution">
    <text evidence="8">The sequence shown here is derived from an EMBL/GenBank/DDBJ whole genome shotgun (WGS) entry which is preliminary data.</text>
</comment>
<dbReference type="GO" id="GO:0003677">
    <property type="term" value="F:DNA binding"/>
    <property type="evidence" value="ECO:0007669"/>
    <property type="project" value="InterPro"/>
</dbReference>
<evidence type="ECO:0000259" key="7">
    <source>
        <dbReference type="Pfam" id="PF04082"/>
    </source>
</evidence>